<reference evidence="2 3" key="1">
    <citation type="journal article" date="2016" name="Nat. Commun.">
        <title>Thousands of microbial genomes shed light on interconnected biogeochemical processes in an aquifer system.</title>
        <authorList>
            <person name="Anantharaman K."/>
            <person name="Brown C.T."/>
            <person name="Hug L.A."/>
            <person name="Sharon I."/>
            <person name="Castelle C.J."/>
            <person name="Probst A.J."/>
            <person name="Thomas B.C."/>
            <person name="Singh A."/>
            <person name="Wilkins M.J."/>
            <person name="Karaoz U."/>
            <person name="Brodie E.L."/>
            <person name="Williams K.H."/>
            <person name="Hubbard S.S."/>
            <person name="Banfield J.F."/>
        </authorList>
    </citation>
    <scope>NUCLEOTIDE SEQUENCE [LARGE SCALE GENOMIC DNA]</scope>
</reference>
<feature type="coiled-coil region" evidence="1">
    <location>
        <begin position="357"/>
        <end position="384"/>
    </location>
</feature>
<accession>A0A1G2BTF5</accession>
<name>A0A1G2BTF5_9BACT</name>
<dbReference type="AlphaFoldDB" id="A0A1G2BTF5"/>
<protein>
    <submittedName>
        <fullName evidence="2">Uncharacterized protein</fullName>
    </submittedName>
</protein>
<keyword evidence="1" id="KW-0175">Coiled coil</keyword>
<evidence type="ECO:0000313" key="2">
    <source>
        <dbReference type="EMBL" id="OGY92352.1"/>
    </source>
</evidence>
<sequence length="427" mass="49194">MAREKLSSGPLPELSEKLAQAEAKVAAKEQARVQAQEQARVERRELIKEMADMVEGLKSLDERLRRSQELGKGYSKIESREEELISPLEQSIKDEATVIAGIEERVKALAEAGEEVFELNQDLEALKQELPLRQEAIDQLRKNLEELKATNRGFEEEQRRWVGNEAGFAIETVLAQKEYAADPRVEKARELPEEEMQAFKDQIKNEITSRQNERIEKKNKEIEKQNKEADREKIETNKQAATEFRNSFESLEKKTETELSQIESELKDEALRTRVRETKSAIEAKLNGFYWFGLGRAKALQEAESLAAGLKNERQGFYERILNLDDVARINVGTLARVNQAQLRRIEDLSFYTLSKDPGIKQEMAELEKEKKKLEKDIDDFKYTMFTCLWGEKEKGKIGLLREELSQTFGSKSDLDDLVERAHAKNR</sequence>
<evidence type="ECO:0000313" key="3">
    <source>
        <dbReference type="Proteomes" id="UP000178109"/>
    </source>
</evidence>
<comment type="caution">
    <text evidence="2">The sequence shown here is derived from an EMBL/GenBank/DDBJ whole genome shotgun (WGS) entry which is preliminary data.</text>
</comment>
<organism evidence="2 3">
    <name type="scientific">Candidatus Komeilibacteria bacterium RIFCSPLOWO2_02_FULL_48_11</name>
    <dbReference type="NCBI Taxonomy" id="1798553"/>
    <lineage>
        <taxon>Bacteria</taxon>
        <taxon>Candidatus Komeiliibacteriota</taxon>
    </lineage>
</organism>
<dbReference type="Proteomes" id="UP000178109">
    <property type="component" value="Unassembled WGS sequence"/>
</dbReference>
<feature type="coiled-coil region" evidence="1">
    <location>
        <begin position="205"/>
        <end position="239"/>
    </location>
</feature>
<dbReference type="EMBL" id="MHKO01000023">
    <property type="protein sequence ID" value="OGY92352.1"/>
    <property type="molecule type" value="Genomic_DNA"/>
</dbReference>
<proteinExistence type="predicted"/>
<dbReference type="STRING" id="1798553.A3H70_04545"/>
<evidence type="ECO:0000256" key="1">
    <source>
        <dbReference type="SAM" id="Coils"/>
    </source>
</evidence>
<feature type="coiled-coil region" evidence="1">
    <location>
        <begin position="109"/>
        <end position="157"/>
    </location>
</feature>
<gene>
    <name evidence="2" type="ORF">A3H70_04545</name>
</gene>
<feature type="coiled-coil region" evidence="1">
    <location>
        <begin position="11"/>
        <end position="45"/>
    </location>
</feature>